<dbReference type="Pfam" id="PF01564">
    <property type="entry name" value="Spermine_synth"/>
    <property type="match status" value="1"/>
</dbReference>
<reference evidence="7" key="1">
    <citation type="submission" date="2019-11" db="EMBL/GenBank/DDBJ databases">
        <title>Isolation and characterization of a novel species in the genus Sulfuriferula.</title>
        <authorList>
            <person name="Mochizuki J."/>
            <person name="Kojima H."/>
            <person name="Fukui M."/>
        </authorList>
    </citation>
    <scope>NUCLEOTIDE SEQUENCE [LARGE SCALE GENOMIC DNA]</scope>
    <source>
        <strain evidence="7">SGTM</strain>
    </source>
</reference>
<feature type="active site" description="Proton acceptor" evidence="4">
    <location>
        <position position="142"/>
    </location>
</feature>
<keyword evidence="2 4" id="KW-0808">Transferase</keyword>
<dbReference type="Gene3D" id="3.40.50.150">
    <property type="entry name" value="Vaccinia Virus protein VP39"/>
    <property type="match status" value="1"/>
</dbReference>
<proteinExistence type="inferred from homology"/>
<evidence type="ECO:0000313" key="6">
    <source>
        <dbReference type="EMBL" id="BBP01540.1"/>
    </source>
</evidence>
<name>A0A809SI84_9PROT</name>
<dbReference type="SUPFAM" id="SSF53335">
    <property type="entry name" value="S-adenosyl-L-methionine-dependent methyltransferases"/>
    <property type="match status" value="1"/>
</dbReference>
<evidence type="ECO:0000313" key="7">
    <source>
        <dbReference type="Proteomes" id="UP000463939"/>
    </source>
</evidence>
<evidence type="ECO:0000256" key="3">
    <source>
        <dbReference type="ARBA" id="ARBA00023115"/>
    </source>
</evidence>
<comment type="similarity">
    <text evidence="1">Belongs to the spermidine/spermine synthase family.</text>
</comment>
<feature type="domain" description="PABS" evidence="5">
    <location>
        <begin position="1"/>
        <end position="225"/>
    </location>
</feature>
<dbReference type="GO" id="GO:0006596">
    <property type="term" value="P:polyamine biosynthetic process"/>
    <property type="evidence" value="ECO:0007669"/>
    <property type="project" value="UniProtKB-UniRule"/>
</dbReference>
<dbReference type="GO" id="GO:0016740">
    <property type="term" value="F:transferase activity"/>
    <property type="evidence" value="ECO:0007669"/>
    <property type="project" value="UniProtKB-UniRule"/>
</dbReference>
<sequence>MRFFNRRIHKAVSELDTVEISEQDGVRYLHLGNDTVQSAMRIATPNSLELTYTQAMLGFLLLAPTPPKRALLVGLGGGSLVKFLHHQFTNTQLTVAEINAKVITAAHQFFQVPQSSDRLEIVLADATEFIINQTEYDCILLDGFDSGCQVSSLATESFYSDCKNALTSEGVLSVNFWASDPKFDIYRRRLADVFDQQIIYLPVEKRGNIIAFAFSSPLRFQTLRTLQQRALQLSTQLGLPYTDFLEAMRQHPDNAKLIP</sequence>
<dbReference type="PANTHER" id="PTHR43317:SF1">
    <property type="entry name" value="THERMOSPERMINE SYNTHASE ACAULIS5"/>
    <property type="match status" value="1"/>
</dbReference>
<keyword evidence="3 4" id="KW-0620">Polyamine biosynthesis</keyword>
<evidence type="ECO:0000256" key="1">
    <source>
        <dbReference type="ARBA" id="ARBA00007867"/>
    </source>
</evidence>
<dbReference type="Proteomes" id="UP000463939">
    <property type="component" value="Chromosome"/>
</dbReference>
<organism evidence="6 7">
    <name type="scientific">Sulfuriferula nivalis</name>
    <dbReference type="NCBI Taxonomy" id="2675298"/>
    <lineage>
        <taxon>Bacteria</taxon>
        <taxon>Pseudomonadati</taxon>
        <taxon>Pseudomonadota</taxon>
        <taxon>Betaproteobacteria</taxon>
        <taxon>Nitrosomonadales</taxon>
        <taxon>Sulfuricellaceae</taxon>
        <taxon>Sulfuriferula</taxon>
    </lineage>
</organism>
<accession>A0A809SI84</accession>
<dbReference type="EMBL" id="AP021881">
    <property type="protein sequence ID" value="BBP01540.1"/>
    <property type="molecule type" value="Genomic_DNA"/>
</dbReference>
<gene>
    <name evidence="6" type="primary">speE</name>
    <name evidence="6" type="ORF">SFSGTM_22480</name>
</gene>
<dbReference type="RefSeq" id="WP_162085309.1">
    <property type="nucleotide sequence ID" value="NZ_AP021881.1"/>
</dbReference>
<dbReference type="InterPro" id="IPR030374">
    <property type="entry name" value="PABS"/>
</dbReference>
<dbReference type="AlphaFoldDB" id="A0A809SI84"/>
<dbReference type="PANTHER" id="PTHR43317">
    <property type="entry name" value="THERMOSPERMINE SYNTHASE ACAULIS5"/>
    <property type="match status" value="1"/>
</dbReference>
<keyword evidence="7" id="KW-1185">Reference proteome</keyword>
<dbReference type="PROSITE" id="PS51006">
    <property type="entry name" value="PABS_2"/>
    <property type="match status" value="1"/>
</dbReference>
<dbReference type="InterPro" id="IPR029063">
    <property type="entry name" value="SAM-dependent_MTases_sf"/>
</dbReference>
<evidence type="ECO:0000259" key="5">
    <source>
        <dbReference type="PROSITE" id="PS51006"/>
    </source>
</evidence>
<protein>
    <submittedName>
        <fullName evidence="6">Polyamine aminopropyltransferase</fullName>
    </submittedName>
</protein>
<evidence type="ECO:0000256" key="2">
    <source>
        <dbReference type="ARBA" id="ARBA00022679"/>
    </source>
</evidence>
<evidence type="ECO:0000256" key="4">
    <source>
        <dbReference type="PROSITE-ProRule" id="PRU00354"/>
    </source>
</evidence>
<dbReference type="KEGG" id="sniv:SFSGTM_22480"/>